<dbReference type="CDD" id="cd24148">
    <property type="entry name" value="AGPR_1_actinobacAGPR_like"/>
    <property type="match status" value="1"/>
</dbReference>
<feature type="active site" evidence="5 6">
    <location>
        <position position="162"/>
    </location>
</feature>
<dbReference type="InterPro" id="IPR058924">
    <property type="entry name" value="AGPR_dimerisation_dom"/>
</dbReference>
<evidence type="ECO:0000256" key="4">
    <source>
        <dbReference type="ARBA" id="ARBA00023002"/>
    </source>
</evidence>
<sequence>MVRMVMHMQTFTVAVSGATGYAGGEVLRLLARHPQLSVTTVAGHSTVGECLGAHQPHLGSYADMVIRPSDAQTLAGHDVVVLALPHGASGAIAAELAATSPETLILDLAADHRLTSAWAWEHFYRSEHQGSWDYGLPELMHADGTKQREVLREAKRIAVPGCNVTAVTLAVQPLLAAGLVDPTCLTATLANGVSGAGKALKPHLLAGEILGDVSSYSQAGTHRHIPEIEQNLARVLGIPAQEQHDGGVRISFTPTLVPTARGIHATVSAPLAAGVSAAEAPARAAEAFASAYGEEPFVTVLPTGQWPRTGSVTGSNSAHLQYGIDDRAGTVLVTAAIDNLVRGTAGQALQSAHLALGLDEALALPVDGVAP</sequence>
<dbReference type="Gene3D" id="3.30.360.10">
    <property type="entry name" value="Dihydrodipicolinate Reductase, domain 2"/>
    <property type="match status" value="1"/>
</dbReference>
<evidence type="ECO:0000256" key="1">
    <source>
        <dbReference type="ARBA" id="ARBA00022571"/>
    </source>
</evidence>
<protein>
    <recommendedName>
        <fullName evidence="5">N-acetyl-gamma-glutamyl-phosphate reductase</fullName>
        <shortName evidence="5">AGPR</shortName>
        <ecNumber evidence="5">1.2.1.38</ecNumber>
    </recommendedName>
    <alternativeName>
        <fullName evidence="5">N-acetyl-glutamate semialdehyde dehydrogenase</fullName>
        <shortName evidence="5">NAGSA dehydrogenase</shortName>
    </alternativeName>
</protein>
<feature type="domain" description="Semialdehyde dehydrogenase NAD-binding" evidence="7">
    <location>
        <begin position="12"/>
        <end position="147"/>
    </location>
</feature>
<dbReference type="Pfam" id="PF22698">
    <property type="entry name" value="Semialdhyde_dhC_1"/>
    <property type="match status" value="1"/>
</dbReference>
<keyword evidence="3 5" id="KW-0521">NADP</keyword>
<dbReference type="SUPFAM" id="SSF51735">
    <property type="entry name" value="NAD(P)-binding Rossmann-fold domains"/>
    <property type="match status" value="1"/>
</dbReference>
<name>A0ABN2X405_9MICO</name>
<dbReference type="InterPro" id="IPR000534">
    <property type="entry name" value="Semialdehyde_DH_NAD-bd"/>
</dbReference>
<comment type="similarity">
    <text evidence="5">Belongs to the NAGSA dehydrogenase family. Type 1 subfamily.</text>
</comment>
<keyword evidence="1 5" id="KW-0055">Arginine biosynthesis</keyword>
<accession>A0ABN2X405</accession>
<dbReference type="Pfam" id="PF01118">
    <property type="entry name" value="Semialdhyde_dh"/>
    <property type="match status" value="1"/>
</dbReference>
<dbReference type="InterPro" id="IPR050085">
    <property type="entry name" value="AGPR"/>
</dbReference>
<proteinExistence type="inferred from homology"/>
<comment type="caution">
    <text evidence="8">The sequence shown here is derived from an EMBL/GenBank/DDBJ whole genome shotgun (WGS) entry which is preliminary data.</text>
</comment>
<keyword evidence="9" id="KW-1185">Reference proteome</keyword>
<keyword evidence="2 5" id="KW-0028">Amino-acid biosynthesis</keyword>
<dbReference type="InterPro" id="IPR036291">
    <property type="entry name" value="NAD(P)-bd_dom_sf"/>
</dbReference>
<evidence type="ECO:0000256" key="3">
    <source>
        <dbReference type="ARBA" id="ARBA00022857"/>
    </source>
</evidence>
<dbReference type="PANTHER" id="PTHR32338:SF10">
    <property type="entry name" value="N-ACETYL-GAMMA-GLUTAMYL-PHOSPHATE REDUCTASE, CHLOROPLASTIC-RELATED"/>
    <property type="match status" value="1"/>
</dbReference>
<comment type="pathway">
    <text evidence="5">Amino-acid biosynthesis; L-arginine biosynthesis; N(2)-acetyl-L-ornithine from L-glutamate: step 3/4.</text>
</comment>
<evidence type="ECO:0000256" key="2">
    <source>
        <dbReference type="ARBA" id="ARBA00022605"/>
    </source>
</evidence>
<dbReference type="PANTHER" id="PTHR32338">
    <property type="entry name" value="N-ACETYL-GAMMA-GLUTAMYL-PHOSPHATE REDUCTASE, CHLOROPLASTIC-RELATED-RELATED"/>
    <property type="match status" value="1"/>
</dbReference>
<reference evidence="8 9" key="1">
    <citation type="journal article" date="2019" name="Int. J. Syst. Evol. Microbiol.">
        <title>The Global Catalogue of Microorganisms (GCM) 10K type strain sequencing project: providing services to taxonomists for standard genome sequencing and annotation.</title>
        <authorList>
            <consortium name="The Broad Institute Genomics Platform"/>
            <consortium name="The Broad Institute Genome Sequencing Center for Infectious Disease"/>
            <person name="Wu L."/>
            <person name="Ma J."/>
        </authorList>
    </citation>
    <scope>NUCLEOTIDE SEQUENCE [LARGE SCALE GENOMIC DNA]</scope>
    <source>
        <strain evidence="8 9">JCM 15900</strain>
    </source>
</reference>
<evidence type="ECO:0000313" key="9">
    <source>
        <dbReference type="Proteomes" id="UP001500984"/>
    </source>
</evidence>
<dbReference type="InterPro" id="IPR000706">
    <property type="entry name" value="AGPR_type-1"/>
</dbReference>
<dbReference type="SUPFAM" id="SSF55347">
    <property type="entry name" value="Glyceraldehyde-3-phosphate dehydrogenase-like, C-terminal domain"/>
    <property type="match status" value="1"/>
</dbReference>
<evidence type="ECO:0000256" key="5">
    <source>
        <dbReference type="HAMAP-Rule" id="MF_00150"/>
    </source>
</evidence>
<dbReference type="NCBIfam" id="TIGR01850">
    <property type="entry name" value="argC"/>
    <property type="match status" value="1"/>
</dbReference>
<dbReference type="CDD" id="cd23934">
    <property type="entry name" value="AGPR_1_C"/>
    <property type="match status" value="1"/>
</dbReference>
<keyword evidence="4 5" id="KW-0560">Oxidoreductase</keyword>
<dbReference type="EMBL" id="BAAAPZ010000017">
    <property type="protein sequence ID" value="GAA2102904.1"/>
    <property type="molecule type" value="Genomic_DNA"/>
</dbReference>
<organism evidence="8 9">
    <name type="scientific">Brevibacterium salitolerans</name>
    <dbReference type="NCBI Taxonomy" id="1403566"/>
    <lineage>
        <taxon>Bacteria</taxon>
        <taxon>Bacillati</taxon>
        <taxon>Actinomycetota</taxon>
        <taxon>Actinomycetes</taxon>
        <taxon>Micrococcales</taxon>
        <taxon>Brevibacteriaceae</taxon>
        <taxon>Brevibacterium</taxon>
    </lineage>
</organism>
<evidence type="ECO:0000256" key="6">
    <source>
        <dbReference type="PROSITE-ProRule" id="PRU10010"/>
    </source>
</evidence>
<dbReference type="Gene3D" id="3.40.50.720">
    <property type="entry name" value="NAD(P)-binding Rossmann-like Domain"/>
    <property type="match status" value="1"/>
</dbReference>
<dbReference type="Proteomes" id="UP001500984">
    <property type="component" value="Unassembled WGS sequence"/>
</dbReference>
<evidence type="ECO:0000313" key="8">
    <source>
        <dbReference type="EMBL" id="GAA2102904.1"/>
    </source>
</evidence>
<evidence type="ECO:0000259" key="7">
    <source>
        <dbReference type="SMART" id="SM00859"/>
    </source>
</evidence>
<dbReference type="PROSITE" id="PS01224">
    <property type="entry name" value="ARGC"/>
    <property type="match status" value="1"/>
</dbReference>
<gene>
    <name evidence="5 8" type="primary">argC</name>
    <name evidence="8" type="ORF">GCM10009823_26490</name>
</gene>
<dbReference type="EC" id="1.2.1.38" evidence="5"/>
<keyword evidence="5" id="KW-0963">Cytoplasm</keyword>
<comment type="function">
    <text evidence="5">Catalyzes the NADPH-dependent reduction of N-acetyl-5-glutamyl phosphate to yield N-acetyl-L-glutamate 5-semialdehyde.</text>
</comment>
<comment type="catalytic activity">
    <reaction evidence="5">
        <text>N-acetyl-L-glutamate 5-semialdehyde + phosphate + NADP(+) = N-acetyl-L-glutamyl 5-phosphate + NADPH + H(+)</text>
        <dbReference type="Rhea" id="RHEA:21588"/>
        <dbReference type="ChEBI" id="CHEBI:15378"/>
        <dbReference type="ChEBI" id="CHEBI:29123"/>
        <dbReference type="ChEBI" id="CHEBI:43474"/>
        <dbReference type="ChEBI" id="CHEBI:57783"/>
        <dbReference type="ChEBI" id="CHEBI:57936"/>
        <dbReference type="ChEBI" id="CHEBI:58349"/>
        <dbReference type="EC" id="1.2.1.38"/>
    </reaction>
</comment>
<dbReference type="SMART" id="SM00859">
    <property type="entry name" value="Semialdhyde_dh"/>
    <property type="match status" value="1"/>
</dbReference>
<comment type="subcellular location">
    <subcellularLocation>
        <location evidence="5">Cytoplasm</location>
    </subcellularLocation>
</comment>
<dbReference type="InterPro" id="IPR023013">
    <property type="entry name" value="AGPR_AS"/>
</dbReference>
<dbReference type="HAMAP" id="MF_00150">
    <property type="entry name" value="ArgC_type1"/>
    <property type="match status" value="1"/>
</dbReference>